<dbReference type="RefSeq" id="WP_000549805.1">
    <property type="nucleotide sequence ID" value="NC_005957.1"/>
</dbReference>
<dbReference type="PANTHER" id="PTHR30105">
    <property type="entry name" value="UNCHARACTERIZED YIBQ-RELATED"/>
    <property type="match status" value="1"/>
</dbReference>
<dbReference type="CDD" id="cd10936">
    <property type="entry name" value="CE4_DAC2"/>
    <property type="match status" value="1"/>
</dbReference>
<dbReference type="Proteomes" id="UP000001301">
    <property type="component" value="Chromosome"/>
</dbReference>
<dbReference type="Pfam" id="PF04748">
    <property type="entry name" value="Polysacc_deac_2"/>
    <property type="match status" value="1"/>
</dbReference>
<evidence type="ECO:0000313" key="3">
    <source>
        <dbReference type="Proteomes" id="UP000001301"/>
    </source>
</evidence>
<dbReference type="KEGG" id="btk:BT9727_1223"/>
<dbReference type="AlphaFoldDB" id="Q6HLL3"/>
<dbReference type="PATRIC" id="fig|281309.8.peg.1286"/>
<accession>Q6HLL3</accession>
<evidence type="ECO:0008006" key="4">
    <source>
        <dbReference type="Google" id="ProtNLM"/>
    </source>
</evidence>
<keyword evidence="1" id="KW-0732">Signal</keyword>
<evidence type="ECO:0000313" key="2">
    <source>
        <dbReference type="EMBL" id="AAT61961.1"/>
    </source>
</evidence>
<dbReference type="SUPFAM" id="SSF88713">
    <property type="entry name" value="Glycoside hydrolase/deacetylase"/>
    <property type="match status" value="1"/>
</dbReference>
<organism evidence="2 3">
    <name type="scientific">Bacillus thuringiensis subsp. konkukian (strain 97-27)</name>
    <dbReference type="NCBI Taxonomy" id="281309"/>
    <lineage>
        <taxon>Bacteria</taxon>
        <taxon>Bacillati</taxon>
        <taxon>Bacillota</taxon>
        <taxon>Bacilli</taxon>
        <taxon>Bacillales</taxon>
        <taxon>Bacillaceae</taxon>
        <taxon>Bacillus</taxon>
        <taxon>Bacillus cereus group</taxon>
    </lineage>
</organism>
<name>Q6HLL3_BACHK</name>
<protein>
    <recommendedName>
        <fullName evidence="4">Divergent polysaccharide deacetylase family protein</fullName>
    </recommendedName>
</protein>
<dbReference type="InterPro" id="IPR006837">
    <property type="entry name" value="Divergent_DAC"/>
</dbReference>
<gene>
    <name evidence="2" type="ordered locus">BT9727_1223</name>
</gene>
<dbReference type="HOGENOM" id="CLU_041643_2_1_9"/>
<dbReference type="EMBL" id="AE017355">
    <property type="protein sequence ID" value="AAT61961.1"/>
    <property type="molecule type" value="Genomic_DNA"/>
</dbReference>
<dbReference type="GO" id="GO:0005975">
    <property type="term" value="P:carbohydrate metabolic process"/>
    <property type="evidence" value="ECO:0007669"/>
    <property type="project" value="InterPro"/>
</dbReference>
<sequence>MHKYTIALLILTMFLPSFLFPVQAKAHTNKVAIVIDDFGNNMKGTDKMLSLPIPLTVAVMPFLPSTKEDAIAAHKKGHEVIIHMPMEPVKGKKEWLGPKAITTDLSDEEINNRLEQAIQEVPHAIGMNNHMGSKVTADERIVRLILAACKKHGLFYLDSKTNPKSVVPKIGKELGVPIIENQLFFDDVYTAAHISKQAQLLIKKLQEKPIMVAIGHVGPPGEITSRVIETSIPKIREHADFIFLSDLALSPPPVSKSDL</sequence>
<dbReference type="Gene3D" id="3.20.20.370">
    <property type="entry name" value="Glycoside hydrolase/deacetylase"/>
    <property type="match status" value="1"/>
</dbReference>
<dbReference type="PANTHER" id="PTHR30105:SF2">
    <property type="entry name" value="DIVERGENT POLYSACCHARIDE DEACETYLASE SUPERFAMILY"/>
    <property type="match status" value="1"/>
</dbReference>
<feature type="chain" id="PRO_5004274257" description="Divergent polysaccharide deacetylase family protein" evidence="1">
    <location>
        <begin position="27"/>
        <end position="259"/>
    </location>
</feature>
<evidence type="ECO:0000256" key="1">
    <source>
        <dbReference type="SAM" id="SignalP"/>
    </source>
</evidence>
<dbReference type="InterPro" id="IPR011330">
    <property type="entry name" value="Glyco_hydro/deAcase_b/a-brl"/>
</dbReference>
<proteinExistence type="predicted"/>
<feature type="signal peptide" evidence="1">
    <location>
        <begin position="1"/>
        <end position="26"/>
    </location>
</feature>
<reference evidence="2 3" key="1">
    <citation type="journal article" date="2006" name="J. Bacteriol.">
        <title>Pathogenomic sequence analysis of Bacillus cereus and Bacillus thuringiensis isolates closely related to Bacillus anthracis.</title>
        <authorList>
            <person name="Han C.S."/>
            <person name="Xie G."/>
            <person name="Challacombe J.F."/>
            <person name="Altherr M.R."/>
            <person name="Bhotika S.S."/>
            <person name="Brown N."/>
            <person name="Bruce D."/>
            <person name="Campbell C.S."/>
            <person name="Campbell M.L."/>
            <person name="Chen J."/>
            <person name="Chertkov O."/>
            <person name="Cleland C."/>
            <person name="Dimitrijevic M."/>
            <person name="Doggett N.A."/>
            <person name="Fawcett J.J."/>
            <person name="Glavina T."/>
            <person name="Goodwin L.A."/>
            <person name="Green L.D."/>
            <person name="Hill K.K."/>
            <person name="Hitchcock P."/>
            <person name="Jackson P.J."/>
            <person name="Keim P."/>
            <person name="Kewalramani A.R."/>
            <person name="Longmire J."/>
            <person name="Lucas S."/>
            <person name="Malfatti S."/>
            <person name="McMurry K."/>
            <person name="Meincke L.J."/>
            <person name="Misra M."/>
            <person name="Moseman B.L."/>
            <person name="Mundt M."/>
            <person name="Munk A.C."/>
            <person name="Okinaka R.T."/>
            <person name="Parson-Quintana B."/>
            <person name="Reilly L.P."/>
            <person name="Richardson P."/>
            <person name="Robinson D.L."/>
            <person name="Rubin E."/>
            <person name="Saunders E."/>
            <person name="Tapia R."/>
            <person name="Tesmer J.G."/>
            <person name="Thayer N."/>
            <person name="Thompson L.S."/>
            <person name="Tice H."/>
            <person name="Ticknor L.O."/>
            <person name="Wills P.L."/>
            <person name="Brettin T.S."/>
            <person name="Gilna P."/>
        </authorList>
    </citation>
    <scope>NUCLEOTIDE SEQUENCE [LARGE SCALE GENOMIC DNA]</scope>
    <source>
        <strain evidence="2 3">97-27</strain>
    </source>
</reference>